<evidence type="ECO:0000313" key="6">
    <source>
        <dbReference type="EMBL" id="SDG16638.1"/>
    </source>
</evidence>
<dbReference type="PANTHER" id="PTHR34653:SF1">
    <property type="entry name" value="FLAGELLAR HOOK-BASAL BODY COMPLEX PROTEIN FLIE"/>
    <property type="match status" value="1"/>
</dbReference>
<dbReference type="STRING" id="1121419.SAMN05443529_101254"/>
<dbReference type="Pfam" id="PF02049">
    <property type="entry name" value="FliE"/>
    <property type="match status" value="1"/>
</dbReference>
<sequence length="111" mass="11516">MSVLPIAPIMPLGPLTAVNPSGLETTPKVSSGDGAQKAGADFSKFLSDALNQVDALQTEGDKASVALATGQVQDLSEVMVALEKASLSLSLTVAARDKVLDAYNQVMRMQI</sequence>
<dbReference type="HAMAP" id="MF_00724">
    <property type="entry name" value="FliE"/>
    <property type="match status" value="1"/>
</dbReference>
<dbReference type="Proteomes" id="UP000198656">
    <property type="component" value="Unassembled WGS sequence"/>
</dbReference>
<keyword evidence="6" id="KW-0969">Cilium</keyword>
<dbReference type="AlphaFoldDB" id="A0A1G7S0U6"/>
<dbReference type="GO" id="GO:0003774">
    <property type="term" value="F:cytoskeletal motor activity"/>
    <property type="evidence" value="ECO:0007669"/>
    <property type="project" value="InterPro"/>
</dbReference>
<organism evidence="6 7">
    <name type="scientific">Desulfosporosinus hippei DSM 8344</name>
    <dbReference type="NCBI Taxonomy" id="1121419"/>
    <lineage>
        <taxon>Bacteria</taxon>
        <taxon>Bacillati</taxon>
        <taxon>Bacillota</taxon>
        <taxon>Clostridia</taxon>
        <taxon>Eubacteriales</taxon>
        <taxon>Desulfitobacteriaceae</taxon>
        <taxon>Desulfosporosinus</taxon>
    </lineage>
</organism>
<reference evidence="7" key="1">
    <citation type="submission" date="2016-10" db="EMBL/GenBank/DDBJ databases">
        <authorList>
            <person name="Varghese N."/>
            <person name="Submissions S."/>
        </authorList>
    </citation>
    <scope>NUCLEOTIDE SEQUENCE [LARGE SCALE GENOMIC DNA]</scope>
    <source>
        <strain evidence="7">DSM 8344</strain>
    </source>
</reference>
<dbReference type="OrthoDB" id="9812413at2"/>
<dbReference type="NCBIfam" id="TIGR00205">
    <property type="entry name" value="fliE"/>
    <property type="match status" value="1"/>
</dbReference>
<dbReference type="EMBL" id="FNCP01000001">
    <property type="protein sequence ID" value="SDG16638.1"/>
    <property type="molecule type" value="Genomic_DNA"/>
</dbReference>
<dbReference type="GO" id="GO:0009425">
    <property type="term" value="C:bacterial-type flagellum basal body"/>
    <property type="evidence" value="ECO:0007669"/>
    <property type="project" value="UniProtKB-SubCell"/>
</dbReference>
<evidence type="ECO:0000256" key="4">
    <source>
        <dbReference type="HAMAP-Rule" id="MF_00724"/>
    </source>
</evidence>
<accession>A0A1G7S0U6</accession>
<dbReference type="GO" id="GO:0005198">
    <property type="term" value="F:structural molecule activity"/>
    <property type="evidence" value="ECO:0007669"/>
    <property type="project" value="UniProtKB-UniRule"/>
</dbReference>
<evidence type="ECO:0000256" key="3">
    <source>
        <dbReference type="ARBA" id="ARBA00023143"/>
    </source>
</evidence>
<protein>
    <recommendedName>
        <fullName evidence="4 5">Flagellar hook-basal body complex protein FliE</fullName>
    </recommendedName>
</protein>
<keyword evidence="6" id="KW-0282">Flagellum</keyword>
<keyword evidence="3 4" id="KW-0975">Bacterial flagellum</keyword>
<dbReference type="PANTHER" id="PTHR34653">
    <property type="match status" value="1"/>
</dbReference>
<keyword evidence="6" id="KW-0966">Cell projection</keyword>
<name>A0A1G7S0U6_9FIRM</name>
<keyword evidence="7" id="KW-1185">Reference proteome</keyword>
<dbReference type="PRINTS" id="PR01006">
    <property type="entry name" value="FLGHOOKFLIE"/>
</dbReference>
<gene>
    <name evidence="4" type="primary">fliE</name>
    <name evidence="6" type="ORF">SAMN05443529_101254</name>
</gene>
<evidence type="ECO:0000313" key="7">
    <source>
        <dbReference type="Proteomes" id="UP000198656"/>
    </source>
</evidence>
<evidence type="ECO:0000256" key="5">
    <source>
        <dbReference type="NCBIfam" id="TIGR00205"/>
    </source>
</evidence>
<comment type="similarity">
    <text evidence="2 4">Belongs to the FliE family.</text>
</comment>
<evidence type="ECO:0000256" key="1">
    <source>
        <dbReference type="ARBA" id="ARBA00004117"/>
    </source>
</evidence>
<proteinExistence type="inferred from homology"/>
<comment type="subcellular location">
    <subcellularLocation>
        <location evidence="1 4">Bacterial flagellum basal body</location>
    </subcellularLocation>
</comment>
<dbReference type="RefSeq" id="WP_092328869.1">
    <property type="nucleotide sequence ID" value="NZ_FNCP01000001.1"/>
</dbReference>
<evidence type="ECO:0000256" key="2">
    <source>
        <dbReference type="ARBA" id="ARBA00009272"/>
    </source>
</evidence>
<dbReference type="GO" id="GO:0071973">
    <property type="term" value="P:bacterial-type flagellum-dependent cell motility"/>
    <property type="evidence" value="ECO:0007669"/>
    <property type="project" value="InterPro"/>
</dbReference>
<dbReference type="InterPro" id="IPR001624">
    <property type="entry name" value="FliE"/>
</dbReference>